<dbReference type="AlphaFoldDB" id="A0A1Q8ZK55"/>
<name>A0A1Q8ZK55_SYMMI</name>
<keyword evidence="1" id="KW-1133">Transmembrane helix</keyword>
<reference evidence="2 3" key="1">
    <citation type="submission" date="2016-02" db="EMBL/GenBank/DDBJ databases">
        <title>Genome analysis of coral dinoflagellate symbionts highlights evolutionary adaptations to a symbiotic lifestyle.</title>
        <authorList>
            <person name="Aranda M."/>
            <person name="Li Y."/>
            <person name="Liew Y.J."/>
            <person name="Baumgarten S."/>
            <person name="Simakov O."/>
            <person name="Wilson M."/>
            <person name="Piel J."/>
            <person name="Ashoor H."/>
            <person name="Bougouffa S."/>
            <person name="Bajic V.B."/>
            <person name="Ryu T."/>
            <person name="Ravasi T."/>
            <person name="Bayer T."/>
            <person name="Micklem G."/>
            <person name="Kim H."/>
            <person name="Bhak J."/>
            <person name="Lajeunesse T.C."/>
            <person name="Voolstra C.R."/>
        </authorList>
    </citation>
    <scope>NUCLEOTIDE SEQUENCE [LARGE SCALE GENOMIC DNA]</scope>
    <source>
        <strain evidence="2 3">CCMP2467</strain>
    </source>
</reference>
<comment type="caution">
    <text evidence="2">The sequence shown here is derived from an EMBL/GenBank/DDBJ whole genome shotgun (WGS) entry which is preliminary data.</text>
</comment>
<evidence type="ECO:0000313" key="2">
    <source>
        <dbReference type="EMBL" id="OLP25141.1"/>
    </source>
</evidence>
<dbReference type="Proteomes" id="UP000186817">
    <property type="component" value="Unassembled WGS sequence"/>
</dbReference>
<accession>A0A1Q8ZK55</accession>
<protein>
    <submittedName>
        <fullName evidence="2">Uncharacterized protein</fullName>
    </submittedName>
</protein>
<evidence type="ECO:0000256" key="1">
    <source>
        <dbReference type="SAM" id="Phobius"/>
    </source>
</evidence>
<keyword evidence="1" id="KW-0472">Membrane</keyword>
<gene>
    <name evidence="2" type="ORF">AK812_SmicGene48932</name>
</gene>
<keyword evidence="1" id="KW-0812">Transmembrane</keyword>
<sequence>MPGQRKSLSGARIAQHILQQKRSASNLSGLSPVCRQRAWAFVGLPATSLALAGALFLVVVFWARTSSRDKRGRSLELSSCCRPSHLSCSTFVVCFCATLDSSSLDSAWTFTVTQHGLQAAGEQGREVDADVVFIDLTSRLSSPGRFHLCSRLRRRLQAAGEQGRQVDADVVLIDLTSLLSSGGRFH</sequence>
<keyword evidence="3" id="KW-1185">Reference proteome</keyword>
<dbReference type="EMBL" id="LSRX01009297">
    <property type="protein sequence ID" value="OLP25141.1"/>
    <property type="molecule type" value="Genomic_DNA"/>
</dbReference>
<feature type="transmembrane region" description="Helical" evidence="1">
    <location>
        <begin position="38"/>
        <end position="63"/>
    </location>
</feature>
<proteinExistence type="predicted"/>
<organism evidence="2 3">
    <name type="scientific">Symbiodinium microadriaticum</name>
    <name type="common">Dinoflagellate</name>
    <name type="synonym">Zooxanthella microadriatica</name>
    <dbReference type="NCBI Taxonomy" id="2951"/>
    <lineage>
        <taxon>Eukaryota</taxon>
        <taxon>Sar</taxon>
        <taxon>Alveolata</taxon>
        <taxon>Dinophyceae</taxon>
        <taxon>Suessiales</taxon>
        <taxon>Symbiodiniaceae</taxon>
        <taxon>Symbiodinium</taxon>
    </lineage>
</organism>
<evidence type="ECO:0000313" key="3">
    <source>
        <dbReference type="Proteomes" id="UP000186817"/>
    </source>
</evidence>